<sequence length="122" mass="13504">MLFNGATGNGQQGQGQNALNQLGLGQEEAALFEQYYLLGDGSIGLRNHSINLSNPPLKSRCCQLPTLIHDICVNCLMDLCEECGYSCGECSRFICRNCVTLFGNRVEEEDDPLCEHCQMFFS</sequence>
<organism evidence="1 2">
    <name type="scientific">Drosophila simulans</name>
    <name type="common">Fruit fly</name>
    <dbReference type="NCBI Taxonomy" id="7240"/>
    <lineage>
        <taxon>Eukaryota</taxon>
        <taxon>Metazoa</taxon>
        <taxon>Ecdysozoa</taxon>
        <taxon>Arthropoda</taxon>
        <taxon>Hexapoda</taxon>
        <taxon>Insecta</taxon>
        <taxon>Pterygota</taxon>
        <taxon>Neoptera</taxon>
        <taxon>Endopterygota</taxon>
        <taxon>Diptera</taxon>
        <taxon>Brachycera</taxon>
        <taxon>Muscomorpha</taxon>
        <taxon>Ephydroidea</taxon>
        <taxon>Drosophilidae</taxon>
        <taxon>Drosophila</taxon>
        <taxon>Sophophora</taxon>
    </lineage>
</organism>
<dbReference type="InterPro" id="IPR022773">
    <property type="entry name" value="Siva"/>
</dbReference>
<keyword evidence="2" id="KW-1185">Reference proteome</keyword>
<gene>
    <name evidence="1" type="primary">Dsim\GD16506</name>
    <name evidence="1" type="ORF">Dsim_GD16506</name>
</gene>
<dbReference type="OrthoDB" id="60860at2759"/>
<dbReference type="GO" id="GO:0005175">
    <property type="term" value="F:CD27 receptor binding"/>
    <property type="evidence" value="ECO:0007669"/>
    <property type="project" value="TreeGrafter"/>
</dbReference>
<reference evidence="1 2" key="1">
    <citation type="journal article" date="2007" name="Nature">
        <title>Evolution of genes and genomes on the Drosophila phylogeny.</title>
        <authorList>
            <consortium name="Drosophila 12 Genomes Consortium"/>
            <person name="Clark A.G."/>
            <person name="Eisen M.B."/>
            <person name="Smith D.R."/>
            <person name="Bergman C.M."/>
            <person name="Oliver B."/>
            <person name="Markow T.A."/>
            <person name="Kaufman T.C."/>
            <person name="Kellis M."/>
            <person name="Gelbart W."/>
            <person name="Iyer V.N."/>
            <person name="Pollard D.A."/>
            <person name="Sackton T.B."/>
            <person name="Larracuente A.M."/>
            <person name="Singh N.D."/>
            <person name="Abad J.P."/>
            <person name="Abt D.N."/>
            <person name="Adryan B."/>
            <person name="Aguade M."/>
            <person name="Akashi H."/>
            <person name="Anderson W.W."/>
            <person name="Aquadro C.F."/>
            <person name="Ardell D.H."/>
            <person name="Arguello R."/>
            <person name="Artieri C.G."/>
            <person name="Barbash D.A."/>
            <person name="Barker D."/>
            <person name="Barsanti P."/>
            <person name="Batterham P."/>
            <person name="Batzoglou S."/>
            <person name="Begun D."/>
            <person name="Bhutkar A."/>
            <person name="Blanco E."/>
            <person name="Bosak S.A."/>
            <person name="Bradley R.K."/>
            <person name="Brand A.D."/>
            <person name="Brent M.R."/>
            <person name="Brooks A.N."/>
            <person name="Brown R.H."/>
            <person name="Butlin R.K."/>
            <person name="Caggese C."/>
            <person name="Calvi B.R."/>
            <person name="Bernardo de Carvalho A."/>
            <person name="Caspi A."/>
            <person name="Castrezana S."/>
            <person name="Celniker S.E."/>
            <person name="Chang J.L."/>
            <person name="Chapple C."/>
            <person name="Chatterji S."/>
            <person name="Chinwalla A."/>
            <person name="Civetta A."/>
            <person name="Clifton S.W."/>
            <person name="Comeron J.M."/>
            <person name="Costello J.C."/>
            <person name="Coyne J.A."/>
            <person name="Daub J."/>
            <person name="David R.G."/>
            <person name="Delcher A.L."/>
            <person name="Delehaunty K."/>
            <person name="Do C.B."/>
            <person name="Ebling H."/>
            <person name="Edwards K."/>
            <person name="Eickbush T."/>
            <person name="Evans J.D."/>
            <person name="Filipski A."/>
            <person name="Findeiss S."/>
            <person name="Freyhult E."/>
            <person name="Fulton L."/>
            <person name="Fulton R."/>
            <person name="Garcia A.C."/>
            <person name="Gardiner A."/>
            <person name="Garfield D.A."/>
            <person name="Garvin B.E."/>
            <person name="Gibson G."/>
            <person name="Gilbert D."/>
            <person name="Gnerre S."/>
            <person name="Godfrey J."/>
            <person name="Good R."/>
            <person name="Gotea V."/>
            <person name="Gravely B."/>
            <person name="Greenberg A.J."/>
            <person name="Griffiths-Jones S."/>
            <person name="Gross S."/>
            <person name="Guigo R."/>
            <person name="Gustafson E.A."/>
            <person name="Haerty W."/>
            <person name="Hahn M.W."/>
            <person name="Halligan D.L."/>
            <person name="Halpern A.L."/>
            <person name="Halter G.M."/>
            <person name="Han M.V."/>
            <person name="Heger A."/>
            <person name="Hillier L."/>
            <person name="Hinrichs A.S."/>
            <person name="Holmes I."/>
            <person name="Hoskins R.A."/>
            <person name="Hubisz M.J."/>
            <person name="Hultmark D."/>
            <person name="Huntley M.A."/>
            <person name="Jaffe D.B."/>
            <person name="Jagadeeshan S."/>
            <person name="Jeck W.R."/>
            <person name="Johnson J."/>
            <person name="Jones C.D."/>
            <person name="Jordan W.C."/>
            <person name="Karpen G.H."/>
            <person name="Kataoka E."/>
            <person name="Keightley P.D."/>
            <person name="Kheradpour P."/>
            <person name="Kirkness E.F."/>
            <person name="Koerich L.B."/>
            <person name="Kristiansen K."/>
            <person name="Kudrna D."/>
            <person name="Kulathinal R.J."/>
            <person name="Kumar S."/>
            <person name="Kwok R."/>
            <person name="Lander E."/>
            <person name="Langley C.H."/>
            <person name="Lapoint R."/>
            <person name="Lazzaro B.P."/>
            <person name="Lee S.J."/>
            <person name="Levesque L."/>
            <person name="Li R."/>
            <person name="Lin C.F."/>
            <person name="Lin M.F."/>
            <person name="Lindblad-Toh K."/>
            <person name="Llopart A."/>
            <person name="Long M."/>
            <person name="Low L."/>
            <person name="Lozovsky E."/>
            <person name="Lu J."/>
            <person name="Luo M."/>
            <person name="Machado C.A."/>
            <person name="Makalowski W."/>
            <person name="Marzo M."/>
            <person name="Matsuda M."/>
            <person name="Matzkin L."/>
            <person name="McAllister B."/>
            <person name="McBride C.S."/>
            <person name="McKernan B."/>
            <person name="McKernan K."/>
            <person name="Mendez-Lago M."/>
            <person name="Minx P."/>
            <person name="Mollenhauer M.U."/>
            <person name="Montooth K."/>
            <person name="Mount S.M."/>
            <person name="Mu X."/>
            <person name="Myers E."/>
            <person name="Negre B."/>
            <person name="Newfeld S."/>
            <person name="Nielsen R."/>
            <person name="Noor M.A."/>
            <person name="O'Grady P."/>
            <person name="Pachter L."/>
            <person name="Papaceit M."/>
            <person name="Parisi M.J."/>
            <person name="Parisi M."/>
            <person name="Parts L."/>
            <person name="Pedersen J.S."/>
            <person name="Pesole G."/>
            <person name="Phillippy A.M."/>
            <person name="Ponting C.P."/>
            <person name="Pop M."/>
            <person name="Porcelli D."/>
            <person name="Powell J.R."/>
            <person name="Prohaska S."/>
            <person name="Pruitt K."/>
            <person name="Puig M."/>
            <person name="Quesneville H."/>
            <person name="Ram K.R."/>
            <person name="Rand D."/>
            <person name="Rasmussen M.D."/>
            <person name="Reed L.K."/>
            <person name="Reenan R."/>
            <person name="Reily A."/>
            <person name="Remington K.A."/>
            <person name="Rieger T.T."/>
            <person name="Ritchie M.G."/>
            <person name="Robin C."/>
            <person name="Rogers Y.H."/>
            <person name="Rohde C."/>
            <person name="Rozas J."/>
            <person name="Rubenfield M.J."/>
            <person name="Ruiz A."/>
            <person name="Russo S."/>
            <person name="Salzberg S.L."/>
            <person name="Sanchez-Gracia A."/>
            <person name="Saranga D.J."/>
            <person name="Sato H."/>
            <person name="Schaeffer S.W."/>
            <person name="Schatz M.C."/>
            <person name="Schlenke T."/>
            <person name="Schwartz R."/>
            <person name="Segarra C."/>
            <person name="Singh R.S."/>
            <person name="Sirot L."/>
            <person name="Sirota M."/>
            <person name="Sisneros N.B."/>
            <person name="Smith C.D."/>
            <person name="Smith T.F."/>
            <person name="Spieth J."/>
            <person name="Stage D.E."/>
            <person name="Stark A."/>
            <person name="Stephan W."/>
            <person name="Strausberg R.L."/>
            <person name="Strempel S."/>
            <person name="Sturgill D."/>
            <person name="Sutton G."/>
            <person name="Sutton G.G."/>
            <person name="Tao W."/>
            <person name="Teichmann S."/>
            <person name="Tobari Y.N."/>
            <person name="Tomimura Y."/>
            <person name="Tsolas J.M."/>
            <person name="Valente V.L."/>
            <person name="Venter E."/>
            <person name="Venter J.C."/>
            <person name="Vicario S."/>
            <person name="Vieira F.G."/>
            <person name="Vilella A.J."/>
            <person name="Villasante A."/>
            <person name="Walenz B."/>
            <person name="Wang J."/>
            <person name="Wasserman M."/>
            <person name="Watts T."/>
            <person name="Wilson D."/>
            <person name="Wilson R.K."/>
            <person name="Wing R.A."/>
            <person name="Wolfner M.F."/>
            <person name="Wong A."/>
            <person name="Wong G.K."/>
            <person name="Wu C.I."/>
            <person name="Wu G."/>
            <person name="Yamamoto D."/>
            <person name="Yang H.P."/>
            <person name="Yang S.P."/>
            <person name="Yorke J.A."/>
            <person name="Yoshida K."/>
            <person name="Zdobnov E."/>
            <person name="Zhang P."/>
            <person name="Zhang Y."/>
            <person name="Zimin A.V."/>
            <person name="Baldwin J."/>
            <person name="Abdouelleil A."/>
            <person name="Abdulkadir J."/>
            <person name="Abebe A."/>
            <person name="Abera B."/>
            <person name="Abreu J."/>
            <person name="Acer S.C."/>
            <person name="Aftuck L."/>
            <person name="Alexander A."/>
            <person name="An P."/>
            <person name="Anderson E."/>
            <person name="Anderson S."/>
            <person name="Arachi H."/>
            <person name="Azer M."/>
            <person name="Bachantsang P."/>
            <person name="Barry A."/>
            <person name="Bayul T."/>
            <person name="Berlin A."/>
            <person name="Bessette D."/>
            <person name="Bloom T."/>
            <person name="Blye J."/>
            <person name="Boguslavskiy L."/>
            <person name="Bonnet C."/>
            <person name="Boukhgalter B."/>
            <person name="Bourzgui I."/>
            <person name="Brown A."/>
            <person name="Cahill P."/>
            <person name="Channer S."/>
            <person name="Cheshatsang Y."/>
            <person name="Chuda L."/>
            <person name="Citroen M."/>
            <person name="Collymore A."/>
            <person name="Cooke P."/>
            <person name="Costello M."/>
            <person name="D'Aco K."/>
            <person name="Daza R."/>
            <person name="De Haan G."/>
            <person name="DeGray S."/>
            <person name="DeMaso C."/>
            <person name="Dhargay N."/>
            <person name="Dooley K."/>
            <person name="Dooley E."/>
            <person name="Doricent M."/>
            <person name="Dorje P."/>
            <person name="Dorjee K."/>
            <person name="Dupes A."/>
            <person name="Elong R."/>
            <person name="Falk J."/>
            <person name="Farina A."/>
            <person name="Faro S."/>
            <person name="Ferguson D."/>
            <person name="Fisher S."/>
            <person name="Foley C.D."/>
            <person name="Franke A."/>
            <person name="Friedrich D."/>
            <person name="Gadbois L."/>
            <person name="Gearin G."/>
            <person name="Gearin C.R."/>
            <person name="Giannoukos G."/>
            <person name="Goode T."/>
            <person name="Graham J."/>
            <person name="Grandbois E."/>
            <person name="Grewal S."/>
            <person name="Gyaltsen K."/>
            <person name="Hafez N."/>
            <person name="Hagos B."/>
            <person name="Hall J."/>
            <person name="Henson C."/>
            <person name="Hollinger A."/>
            <person name="Honan T."/>
            <person name="Huard M.D."/>
            <person name="Hughes L."/>
            <person name="Hurhula B."/>
            <person name="Husby M.E."/>
            <person name="Kamat A."/>
            <person name="Kanga B."/>
            <person name="Kashin S."/>
            <person name="Khazanovich D."/>
            <person name="Kisner P."/>
            <person name="Lance K."/>
            <person name="Lara M."/>
            <person name="Lee W."/>
            <person name="Lennon N."/>
            <person name="Letendre F."/>
            <person name="LeVine R."/>
            <person name="Lipovsky A."/>
            <person name="Liu X."/>
            <person name="Liu J."/>
            <person name="Liu S."/>
            <person name="Lokyitsang T."/>
            <person name="Lokyitsang Y."/>
            <person name="Lubonja R."/>
            <person name="Lui A."/>
            <person name="MacDonald P."/>
            <person name="Magnisalis V."/>
            <person name="Maru K."/>
            <person name="Matthews C."/>
            <person name="McCusker W."/>
            <person name="McDonough S."/>
            <person name="Mehta T."/>
            <person name="Meldrim J."/>
            <person name="Meneus L."/>
            <person name="Mihai O."/>
            <person name="Mihalev A."/>
            <person name="Mihova T."/>
            <person name="Mittelman R."/>
            <person name="Mlenga V."/>
            <person name="Montmayeur A."/>
            <person name="Mulrain L."/>
            <person name="Navidi A."/>
            <person name="Naylor J."/>
            <person name="Negash T."/>
            <person name="Nguyen T."/>
            <person name="Nguyen N."/>
            <person name="Nicol R."/>
            <person name="Norbu C."/>
            <person name="Norbu N."/>
            <person name="Novod N."/>
            <person name="O'Neill B."/>
            <person name="Osman S."/>
            <person name="Markiewicz E."/>
            <person name="Oyono O.L."/>
            <person name="Patti C."/>
            <person name="Phunkhang P."/>
            <person name="Pierre F."/>
            <person name="Priest M."/>
            <person name="Raghuraman S."/>
            <person name="Rege F."/>
            <person name="Reyes R."/>
            <person name="Rise C."/>
            <person name="Rogov P."/>
            <person name="Ross K."/>
            <person name="Ryan E."/>
            <person name="Settipalli S."/>
            <person name="Shea T."/>
            <person name="Sherpa N."/>
            <person name="Shi L."/>
            <person name="Shih D."/>
            <person name="Sparrow T."/>
            <person name="Spaulding J."/>
            <person name="Stalker J."/>
            <person name="Stange-Thomann N."/>
            <person name="Stavropoulos S."/>
            <person name="Stone C."/>
            <person name="Strader C."/>
            <person name="Tesfaye S."/>
            <person name="Thomson T."/>
            <person name="Thoulutsang Y."/>
            <person name="Thoulutsang D."/>
            <person name="Topham K."/>
            <person name="Topping I."/>
            <person name="Tsamla T."/>
            <person name="Vassiliev H."/>
            <person name="Vo A."/>
            <person name="Wangchuk T."/>
            <person name="Wangdi T."/>
            <person name="Weiand M."/>
            <person name="Wilkinson J."/>
            <person name="Wilson A."/>
            <person name="Yadav S."/>
            <person name="Young G."/>
            <person name="Yu Q."/>
            <person name="Zembek L."/>
            <person name="Zhong D."/>
            <person name="Zimmer A."/>
            <person name="Zwirko Z."/>
            <person name="Jaffe D.B."/>
            <person name="Alvarez P."/>
            <person name="Brockman W."/>
            <person name="Butler J."/>
            <person name="Chin C."/>
            <person name="Gnerre S."/>
            <person name="Grabherr M."/>
            <person name="Kleber M."/>
            <person name="Mauceli E."/>
            <person name="MacCallum I."/>
        </authorList>
    </citation>
    <scope>NUCLEOTIDE SEQUENCE [LARGE SCALE GENOMIC DNA]</scope>
    <source>
        <strain evidence="2">white501</strain>
    </source>
</reference>
<evidence type="ECO:0000313" key="2">
    <source>
        <dbReference type="Proteomes" id="UP000000304"/>
    </source>
</evidence>
<dbReference type="EMBL" id="CM000366">
    <property type="protein sequence ID" value="EDX16752.1"/>
    <property type="molecule type" value="Genomic_DNA"/>
</dbReference>
<dbReference type="OMA" id="CHEFICH"/>
<accession>B4R7E1</accession>
<evidence type="ECO:0000313" key="1">
    <source>
        <dbReference type="EMBL" id="EDX16752.1"/>
    </source>
</evidence>
<protein>
    <submittedName>
        <fullName evidence="1">GD16506</fullName>
    </submittedName>
</protein>
<dbReference type="Bgee" id="FBgn0188113">
    <property type="expression patterns" value="Expressed in male reproductive system and 3 other cell types or tissues"/>
</dbReference>
<dbReference type="PANTHER" id="PTHR14365:SF1">
    <property type="entry name" value="APOPTOSIS REGULATORY PROTEIN SIVA"/>
    <property type="match status" value="1"/>
</dbReference>
<dbReference type="AlphaFoldDB" id="B4R7E1"/>
<dbReference type="HOGENOM" id="CLU_105176_1_0_1"/>
<name>B4R7E1_DROSI</name>
<proteinExistence type="predicted"/>
<dbReference type="KEGG" id="dsi:Dsimw501_GD16506"/>
<dbReference type="PhylomeDB" id="B4R7E1"/>
<dbReference type="Proteomes" id="UP000000304">
    <property type="component" value="Chromosome X"/>
</dbReference>
<dbReference type="GO" id="GO:0097191">
    <property type="term" value="P:extrinsic apoptotic signaling pathway"/>
    <property type="evidence" value="ECO:0007669"/>
    <property type="project" value="TreeGrafter"/>
</dbReference>
<dbReference type="PANTHER" id="PTHR14365">
    <property type="entry name" value="APOPTOSIS REGULATORY PROTEIN SIVA"/>
    <property type="match status" value="1"/>
</dbReference>